<accession>A0A077ZTI1</accession>
<name>A0A077ZTI1_STYLE</name>
<dbReference type="GO" id="GO:0008374">
    <property type="term" value="F:O-acyltransferase activity"/>
    <property type="evidence" value="ECO:0007669"/>
    <property type="project" value="InterPro"/>
</dbReference>
<evidence type="ECO:0000256" key="8">
    <source>
        <dbReference type="ARBA" id="ARBA00023315"/>
    </source>
</evidence>
<evidence type="ECO:0000256" key="2">
    <source>
        <dbReference type="ARBA" id="ARBA00009010"/>
    </source>
</evidence>
<dbReference type="PANTHER" id="PTHR10408:SF8">
    <property type="entry name" value="O-ACYLTRANSFERASE"/>
    <property type="match status" value="1"/>
</dbReference>
<keyword evidence="3 9" id="KW-0808">Transferase</keyword>
<reference evidence="12 13" key="1">
    <citation type="submission" date="2014-06" db="EMBL/GenBank/DDBJ databases">
        <authorList>
            <person name="Swart Estienne"/>
        </authorList>
    </citation>
    <scope>NUCLEOTIDE SEQUENCE [LARGE SCALE GENOMIC DNA]</scope>
    <source>
        <strain evidence="12 13">130c</strain>
    </source>
</reference>
<keyword evidence="5 9" id="KW-0256">Endoplasmic reticulum</keyword>
<evidence type="ECO:0000256" key="3">
    <source>
        <dbReference type="ARBA" id="ARBA00022679"/>
    </source>
</evidence>
<gene>
    <name evidence="12" type="primary">Contig18165.g19307</name>
    <name evidence="12" type="ORF">STYLEM_2168</name>
</gene>
<dbReference type="PANTHER" id="PTHR10408">
    <property type="entry name" value="STEROL O-ACYLTRANSFERASE"/>
    <property type="match status" value="1"/>
</dbReference>
<keyword evidence="6 11" id="KW-1133">Transmembrane helix</keyword>
<evidence type="ECO:0000256" key="9">
    <source>
        <dbReference type="PIRNR" id="PIRNR000439"/>
    </source>
</evidence>
<evidence type="ECO:0000256" key="1">
    <source>
        <dbReference type="ARBA" id="ARBA00004477"/>
    </source>
</evidence>
<feature type="transmembrane region" description="Helical" evidence="11">
    <location>
        <begin position="195"/>
        <end position="219"/>
    </location>
</feature>
<dbReference type="GO" id="GO:0005789">
    <property type="term" value="C:endoplasmic reticulum membrane"/>
    <property type="evidence" value="ECO:0007669"/>
    <property type="project" value="UniProtKB-SubCell"/>
</dbReference>
<dbReference type="InterPro" id="IPR004299">
    <property type="entry name" value="MBOAT_fam"/>
</dbReference>
<dbReference type="AlphaFoldDB" id="A0A077ZTI1"/>
<evidence type="ECO:0000313" key="13">
    <source>
        <dbReference type="Proteomes" id="UP000039865"/>
    </source>
</evidence>
<keyword evidence="8 9" id="KW-0012">Acyltransferase</keyword>
<evidence type="ECO:0000313" key="12">
    <source>
        <dbReference type="EMBL" id="CDW73192.1"/>
    </source>
</evidence>
<keyword evidence="13" id="KW-1185">Reference proteome</keyword>
<evidence type="ECO:0000256" key="5">
    <source>
        <dbReference type="ARBA" id="ARBA00022824"/>
    </source>
</evidence>
<evidence type="ECO:0000256" key="7">
    <source>
        <dbReference type="ARBA" id="ARBA00023136"/>
    </source>
</evidence>
<comment type="similarity">
    <text evidence="2 9">Belongs to the membrane-bound acyltransferase family. Sterol o-acyltransferase subfamily.</text>
</comment>
<evidence type="ECO:0000256" key="10">
    <source>
        <dbReference type="PIRSR" id="PIRSR000439-1"/>
    </source>
</evidence>
<keyword evidence="4 11" id="KW-0812">Transmembrane</keyword>
<dbReference type="Pfam" id="PF03062">
    <property type="entry name" value="MBOAT"/>
    <property type="match status" value="1"/>
</dbReference>
<keyword evidence="7 9" id="KW-0472">Membrane</keyword>
<organism evidence="12 13">
    <name type="scientific">Stylonychia lemnae</name>
    <name type="common">Ciliate</name>
    <dbReference type="NCBI Taxonomy" id="5949"/>
    <lineage>
        <taxon>Eukaryota</taxon>
        <taxon>Sar</taxon>
        <taxon>Alveolata</taxon>
        <taxon>Ciliophora</taxon>
        <taxon>Intramacronucleata</taxon>
        <taxon>Spirotrichea</taxon>
        <taxon>Stichotrichia</taxon>
        <taxon>Sporadotrichida</taxon>
        <taxon>Oxytrichidae</taxon>
        <taxon>Stylonychinae</taxon>
        <taxon>Stylonychia</taxon>
    </lineage>
</organism>
<protein>
    <recommendedName>
        <fullName evidence="9">O-acyltransferase</fullName>
    </recommendedName>
</protein>
<evidence type="ECO:0000256" key="4">
    <source>
        <dbReference type="ARBA" id="ARBA00022692"/>
    </source>
</evidence>
<evidence type="ECO:0000256" key="6">
    <source>
        <dbReference type="ARBA" id="ARBA00022989"/>
    </source>
</evidence>
<feature type="transmembrane region" description="Helical" evidence="11">
    <location>
        <begin position="333"/>
        <end position="355"/>
    </location>
</feature>
<dbReference type="OrthoDB" id="10039049at2759"/>
<dbReference type="PIRSF" id="PIRSF000439">
    <property type="entry name" value="Oat_ACAT_DAG_ARE"/>
    <property type="match status" value="1"/>
</dbReference>
<feature type="active site" evidence="10">
    <location>
        <position position="467"/>
    </location>
</feature>
<sequence>MSSVTEIETQLRQKNTGISEEARKALLDDVNTRIDQAKSAINQSLSSHKKVVNSALDDLVKRIDLLKIAPINQDGSIQQVDQFEKAQQKAKLNKKVFSQKIFVERDSLLTEGDKSDANFRTLENIFIAFLALLGIQICVEEYFENGNFFPGLDLFYWVFGQFGTVLCTLGTIYLVQLSAIFLVQMVHHNKLRAFVYIPMYGMIQIGMYLIGLYACYYYRLPPASGIVVSAELARVSMKVHAYFREKIINGVNKDGELALYIPEWAKKLGVKESDLDQPVIDIQGKIYQFLTFSLDTITEIKRFAYFFICPTLVYRDSYVVRRKIRWNVALKNLGTFLFLIFYVWSIFKGLCIPMFKDSVANPGGFRIFFSQVIFSTVSGIVLMLSLFYGILHCWFNFWGEIFKFGDRLFYEDWWNVKDFSGYYRKWNIVVHEFLYYYIYQDSIRFTRGAFTRNHAKLLVFFISAIIHEIIITCGFGFFFPILFLLFGGPGVIFTTFKFGNSGYAGTMFWLLMLIGSGIILVCSCREFYARQSPLAPDLLRDGLWAYLQPQSLRFYLEQFK</sequence>
<comment type="subcellular location">
    <subcellularLocation>
        <location evidence="1 9">Endoplasmic reticulum membrane</location>
        <topology evidence="1 9">Multi-pass membrane protein</topology>
    </subcellularLocation>
</comment>
<evidence type="ECO:0000256" key="11">
    <source>
        <dbReference type="SAM" id="Phobius"/>
    </source>
</evidence>
<dbReference type="EMBL" id="CCKQ01002098">
    <property type="protein sequence ID" value="CDW73192.1"/>
    <property type="molecule type" value="Genomic_DNA"/>
</dbReference>
<feature type="transmembrane region" description="Helical" evidence="11">
    <location>
        <begin position="457"/>
        <end position="486"/>
    </location>
</feature>
<dbReference type="InParanoid" id="A0A077ZTI1"/>
<dbReference type="OMA" id="TMNDRHT"/>
<feature type="transmembrane region" description="Helical" evidence="11">
    <location>
        <begin position="155"/>
        <end position="183"/>
    </location>
</feature>
<proteinExistence type="inferred from homology"/>
<dbReference type="Proteomes" id="UP000039865">
    <property type="component" value="Unassembled WGS sequence"/>
</dbReference>
<feature type="transmembrane region" description="Helical" evidence="11">
    <location>
        <begin position="367"/>
        <end position="391"/>
    </location>
</feature>
<feature type="transmembrane region" description="Helical" evidence="11">
    <location>
        <begin position="506"/>
        <end position="524"/>
    </location>
</feature>
<dbReference type="InterPro" id="IPR014371">
    <property type="entry name" value="Oat_ACAT_DAG_ARE"/>
</dbReference>